<protein>
    <submittedName>
        <fullName evidence="5">Ankyrin repeat-containing domain protein</fullName>
    </submittedName>
</protein>
<feature type="compositionally biased region" description="Low complexity" evidence="4">
    <location>
        <begin position="68"/>
        <end position="95"/>
    </location>
</feature>
<feature type="compositionally biased region" description="Low complexity" evidence="4">
    <location>
        <begin position="11"/>
        <end position="22"/>
    </location>
</feature>
<dbReference type="Proteomes" id="UP000664859">
    <property type="component" value="Unassembled WGS sequence"/>
</dbReference>
<dbReference type="PROSITE" id="PS50297">
    <property type="entry name" value="ANK_REP_REGION"/>
    <property type="match status" value="4"/>
</dbReference>
<dbReference type="OrthoDB" id="194358at2759"/>
<evidence type="ECO:0000256" key="4">
    <source>
        <dbReference type="SAM" id="MobiDB-lite"/>
    </source>
</evidence>
<sequence>MAPKDDTVRGAAASSPKAPATTIGLTDPMSPKHEDRRLTEELSSQDEADTPRVAKTTAKPLQQHVRSRSAGSGASHALLSADRSSSCGACGAARSRPPKHTSRHSSQHQRCASAAAACAAAALSPRAPQALPPLLLQGSVWGPLLARDAAGVMREARGGADVEARDAHGRTPLMAACAMGDAHGRTPLIAACAMGDADVVRFLIRDASPPAALEATAVQGWTPLMIACSCGFVEVAKELLQAGASVSARDTLHSSTPLMWACAGGHVPVVRHLLGEKGGDAQLWERNAQLWTPLMVAADVGHALVVRLLVGLGAQVDAFGADGRSALDLAVARHCRMAEMFLRHAKATTRGDFCDFWSALAAGDVLAATTRSDFWSALASGDVAAVSRAVKGNPHMAATRGPHGGTPLAQACLGGDLAMARFLVREAGVDVNAQDSSGSAALDVAAAARAAQVNAQDSSGSTALDAAVAARAATAVRYLAAEARADVRLSNCKGWTPLMQAAATAPEERHGLEMLEVLVEAGSDINAINADGLTVLDIAAQSGRASAAAFLAAHGALTSDAIAAAAAAAAAAATAAAAAANDKCVPRIKKGPWGLW</sequence>
<feature type="region of interest" description="Disordered" evidence="4">
    <location>
        <begin position="1"/>
        <end position="108"/>
    </location>
</feature>
<dbReference type="Pfam" id="PF13857">
    <property type="entry name" value="Ank_5"/>
    <property type="match status" value="1"/>
</dbReference>
<keyword evidence="1" id="KW-0677">Repeat</keyword>
<proteinExistence type="predicted"/>
<feature type="compositionally biased region" description="Basic residues" evidence="4">
    <location>
        <begin position="96"/>
        <end position="107"/>
    </location>
</feature>
<organism evidence="5 6">
    <name type="scientific">Tribonema minus</name>
    <dbReference type="NCBI Taxonomy" id="303371"/>
    <lineage>
        <taxon>Eukaryota</taxon>
        <taxon>Sar</taxon>
        <taxon>Stramenopiles</taxon>
        <taxon>Ochrophyta</taxon>
        <taxon>PX clade</taxon>
        <taxon>Xanthophyceae</taxon>
        <taxon>Tribonematales</taxon>
        <taxon>Tribonemataceae</taxon>
        <taxon>Tribonema</taxon>
    </lineage>
</organism>
<evidence type="ECO:0000256" key="3">
    <source>
        <dbReference type="PROSITE-ProRule" id="PRU00023"/>
    </source>
</evidence>
<dbReference type="AlphaFoldDB" id="A0A835Z6Q1"/>
<feature type="repeat" description="ANK" evidence="3">
    <location>
        <begin position="219"/>
        <end position="251"/>
    </location>
</feature>
<feature type="repeat" description="ANK" evidence="3">
    <location>
        <begin position="289"/>
        <end position="321"/>
    </location>
</feature>
<feature type="repeat" description="ANK" evidence="3">
    <location>
        <begin position="493"/>
        <end position="530"/>
    </location>
</feature>
<dbReference type="PANTHER" id="PTHR24123:SF33">
    <property type="entry name" value="PROTEIN HOS4"/>
    <property type="match status" value="1"/>
</dbReference>
<feature type="compositionally biased region" description="Basic and acidic residues" evidence="4">
    <location>
        <begin position="30"/>
        <end position="40"/>
    </location>
</feature>
<dbReference type="SUPFAM" id="SSF48403">
    <property type="entry name" value="Ankyrin repeat"/>
    <property type="match status" value="2"/>
</dbReference>
<dbReference type="Gene3D" id="1.25.40.20">
    <property type="entry name" value="Ankyrin repeat-containing domain"/>
    <property type="match status" value="4"/>
</dbReference>
<dbReference type="Pfam" id="PF12796">
    <property type="entry name" value="Ank_2"/>
    <property type="match status" value="3"/>
</dbReference>
<gene>
    <name evidence="5" type="ORF">JKP88DRAFT_309208</name>
</gene>
<dbReference type="PROSITE" id="PS50088">
    <property type="entry name" value="ANK_REPEAT"/>
    <property type="match status" value="4"/>
</dbReference>
<dbReference type="InterPro" id="IPR036770">
    <property type="entry name" value="Ankyrin_rpt-contain_sf"/>
</dbReference>
<dbReference type="PANTHER" id="PTHR24123">
    <property type="entry name" value="ANKYRIN REPEAT-CONTAINING"/>
    <property type="match status" value="1"/>
</dbReference>
<evidence type="ECO:0000313" key="5">
    <source>
        <dbReference type="EMBL" id="KAG5186682.1"/>
    </source>
</evidence>
<comment type="caution">
    <text evidence="5">The sequence shown here is derived from an EMBL/GenBank/DDBJ whole genome shotgun (WGS) entry which is preliminary data.</text>
</comment>
<accession>A0A835Z6Q1</accession>
<dbReference type="InterPro" id="IPR002110">
    <property type="entry name" value="Ankyrin_rpt"/>
</dbReference>
<dbReference type="EMBL" id="JAFCMP010000107">
    <property type="protein sequence ID" value="KAG5186682.1"/>
    <property type="molecule type" value="Genomic_DNA"/>
</dbReference>
<evidence type="ECO:0000256" key="1">
    <source>
        <dbReference type="ARBA" id="ARBA00022737"/>
    </source>
</evidence>
<dbReference type="InterPro" id="IPR051165">
    <property type="entry name" value="Multifunctional_ANK_Repeat"/>
</dbReference>
<evidence type="ECO:0000256" key="2">
    <source>
        <dbReference type="ARBA" id="ARBA00023043"/>
    </source>
</evidence>
<keyword evidence="2 3" id="KW-0040">ANK repeat</keyword>
<name>A0A835Z6Q1_9STRA</name>
<keyword evidence="6" id="KW-1185">Reference proteome</keyword>
<dbReference type="SMART" id="SM00248">
    <property type="entry name" value="ANK"/>
    <property type="match status" value="9"/>
</dbReference>
<reference evidence="5" key="1">
    <citation type="submission" date="2021-02" db="EMBL/GenBank/DDBJ databases">
        <title>First Annotated Genome of the Yellow-green Alga Tribonema minus.</title>
        <authorList>
            <person name="Mahan K.M."/>
        </authorList>
    </citation>
    <scope>NUCLEOTIDE SEQUENCE</scope>
    <source>
        <strain evidence="5">UTEX B ZZ1240</strain>
    </source>
</reference>
<evidence type="ECO:0000313" key="6">
    <source>
        <dbReference type="Proteomes" id="UP000664859"/>
    </source>
</evidence>
<feature type="repeat" description="ANK" evidence="3">
    <location>
        <begin position="183"/>
        <end position="215"/>
    </location>
</feature>